<organism evidence="1 2">
    <name type="scientific">Desulfonema magnum</name>
    <dbReference type="NCBI Taxonomy" id="45655"/>
    <lineage>
        <taxon>Bacteria</taxon>
        <taxon>Pseudomonadati</taxon>
        <taxon>Thermodesulfobacteriota</taxon>
        <taxon>Desulfobacteria</taxon>
        <taxon>Desulfobacterales</taxon>
        <taxon>Desulfococcaceae</taxon>
        <taxon>Desulfonema</taxon>
    </lineage>
</organism>
<keyword evidence="2" id="KW-1185">Reference proteome</keyword>
<proteinExistence type="predicted"/>
<sequence length="58" mass="6814">MSLSKRAFTKSVIIRKSFSVSEDLRSFENLSGLMPDLYWKIYGQILIISVFLWKNDKI</sequence>
<name>A0A975BX93_9BACT</name>
<reference evidence="1" key="1">
    <citation type="journal article" date="2021" name="Microb. Physiol.">
        <title>Proteogenomic Insights into the Physiology of Marine, Sulfate-Reducing, Filamentous Desulfonema limicola and Desulfonema magnum.</title>
        <authorList>
            <person name="Schnaars V."/>
            <person name="Wohlbrand L."/>
            <person name="Scheve S."/>
            <person name="Hinrichs C."/>
            <person name="Reinhardt R."/>
            <person name="Rabus R."/>
        </authorList>
    </citation>
    <scope>NUCLEOTIDE SEQUENCE</scope>
    <source>
        <strain evidence="1">4be13</strain>
    </source>
</reference>
<accession>A0A975BX93</accession>
<dbReference type="Proteomes" id="UP000663722">
    <property type="component" value="Chromosome"/>
</dbReference>
<dbReference type="KEGG" id="dmm:dnm_095870"/>
<evidence type="ECO:0000313" key="2">
    <source>
        <dbReference type="Proteomes" id="UP000663722"/>
    </source>
</evidence>
<gene>
    <name evidence="1" type="ORF">dnm_095870</name>
</gene>
<evidence type="ECO:0000313" key="1">
    <source>
        <dbReference type="EMBL" id="QTA93486.1"/>
    </source>
</evidence>
<protein>
    <submittedName>
        <fullName evidence="1">Uncharacterized protein</fullName>
    </submittedName>
</protein>
<dbReference type="EMBL" id="CP061800">
    <property type="protein sequence ID" value="QTA93486.1"/>
    <property type="molecule type" value="Genomic_DNA"/>
</dbReference>
<dbReference type="AlphaFoldDB" id="A0A975BX93"/>